<name>A0A381YLA9_9ZZZZ</name>
<proteinExistence type="predicted"/>
<dbReference type="AlphaFoldDB" id="A0A381YLA9"/>
<dbReference type="NCBIfam" id="TIGR04189">
    <property type="entry name" value="surface_SprA"/>
    <property type="match status" value="1"/>
</dbReference>
<dbReference type="InterPro" id="IPR025684">
    <property type="entry name" value="SprA_N_dom"/>
</dbReference>
<accession>A0A381YLA9</accession>
<dbReference type="EMBL" id="UINC01018510">
    <property type="protein sequence ID" value="SVA77815.1"/>
    <property type="molecule type" value="Genomic_DNA"/>
</dbReference>
<feature type="domain" description="Gliding motility protein SprA N-terminal" evidence="2">
    <location>
        <begin position="8"/>
        <end position="286"/>
    </location>
</feature>
<reference evidence="3" key="1">
    <citation type="submission" date="2018-05" db="EMBL/GenBank/DDBJ databases">
        <authorList>
            <person name="Lanie J.A."/>
            <person name="Ng W.-L."/>
            <person name="Kazmierczak K.M."/>
            <person name="Andrzejewski T.M."/>
            <person name="Davidsen T.M."/>
            <person name="Wayne K.J."/>
            <person name="Tettelin H."/>
            <person name="Glass J.I."/>
            <person name="Rusch D."/>
            <person name="Podicherti R."/>
            <person name="Tsui H.-C.T."/>
            <person name="Winkler M.E."/>
        </authorList>
    </citation>
    <scope>NUCLEOTIDE SEQUENCE</scope>
</reference>
<gene>
    <name evidence="3" type="ORF">METZ01_LOCUS130669</name>
</gene>
<dbReference type="InterPro" id="IPR026377">
    <property type="entry name" value="Cell_surface_SprA"/>
</dbReference>
<dbReference type="Pfam" id="PF14349">
    <property type="entry name" value="SprA_N"/>
    <property type="match status" value="1"/>
</dbReference>
<organism evidence="3">
    <name type="scientific">marine metagenome</name>
    <dbReference type="NCBI Taxonomy" id="408172"/>
    <lineage>
        <taxon>unclassified sequences</taxon>
        <taxon>metagenomes</taxon>
        <taxon>ecological metagenomes</taxon>
    </lineage>
</organism>
<feature type="non-terminal residue" evidence="3">
    <location>
        <position position="1"/>
    </location>
</feature>
<protein>
    <recommendedName>
        <fullName evidence="2">Gliding motility protein SprA N-terminal domain-containing protein</fullName>
    </recommendedName>
</protein>
<evidence type="ECO:0000313" key="3">
    <source>
        <dbReference type="EMBL" id="SVA77815.1"/>
    </source>
</evidence>
<evidence type="ECO:0000259" key="2">
    <source>
        <dbReference type="Pfam" id="PF14349"/>
    </source>
</evidence>
<sequence length="914" mass="104565">PDGVKGEYDRINQIRSKEQSLVMQFNNLPPYHHGSAQKTLYTLNDDQKRSFMTYDLMKMYVFGNSPGVTFLNTDVEIFLRFGLGDDYYEITQPVYNGWDEDKGRNSIELELDWLAELKLKDSISIKRFKETDIFVDSADVKRYIYTDDEGRKTGKQIYIKGKPALNRIQYFIMGVTNTSDKIISGEVWVDELRLSGVKKDRGVAMRVQSTLKLADLGTANFTYSRQDADFHRLQERLSKGTSTAENFNISGRIDLHRLLPRSWGFSLPVNASISRATNTPKYFPGEDILVDKIAPPDTIVSQSESISFSTSLSKTSKSDNKLIKYTIDNIKTNFSASRSRSSDITYTQKWSESYSGKISYNFPFGRDNYISPLKWTKEIPVIGSLSDWQLYYTPSAFNTALNFTEKLSWNETRSSIRSPDSYNFGLSRNMNLDYKFTNSLSTKYAWAGQSKLNDYRGYAWMALKNLDPGLVTNVTETMNTTYSPQFFKWLKPNMSYTASYRWTDDLSREGQNISSNLRFSSSFTLTPVQIVELLYKPPSKNTRNTSRTRNSRSRARGKSESNNTKNNKETKEIKSLTFIHGLIDKINPISLSYTETLNRSANQVIGEVPTGYKFGWIPDHGLQQSEEVGTNLGSWDHKRDGSLRSGLKLSRLVTINFNFSQNFSSVVSGTGVEQRTMTRDYITFDELFKDGIPFPGWSFRVSGVEKWPIIKWVAKSASLDHSYAGKETRSWQFEDVTPDDMGFFDLGSFVKDYKDYERSSRINMNYSPLLGLNMSLKKNISLTFRHNRNLSLDELPTGLTIRKDHSYTSTATYTHRGGMTIPIPYYGDLKLNNNISFTLNFDMNDSKEFKSGDKIDLEEGAFSSNWKAGLRISYQFSNKISGGLRYEYRESDSRTMGEKVDRDFGFDINIAITG</sequence>
<evidence type="ECO:0000256" key="1">
    <source>
        <dbReference type="SAM" id="MobiDB-lite"/>
    </source>
</evidence>
<feature type="region of interest" description="Disordered" evidence="1">
    <location>
        <begin position="536"/>
        <end position="569"/>
    </location>
</feature>